<dbReference type="EMBL" id="MU250558">
    <property type="protein sequence ID" value="KAG7441613.1"/>
    <property type="molecule type" value="Genomic_DNA"/>
</dbReference>
<keyword evidence="4" id="KW-1185">Reference proteome</keyword>
<evidence type="ECO:0000313" key="4">
    <source>
        <dbReference type="Proteomes" id="UP000812287"/>
    </source>
</evidence>
<dbReference type="SUPFAM" id="SSF56219">
    <property type="entry name" value="DNase I-like"/>
    <property type="match status" value="1"/>
</dbReference>
<feature type="compositionally biased region" description="Low complexity" evidence="1">
    <location>
        <begin position="213"/>
        <end position="240"/>
    </location>
</feature>
<dbReference type="InterPro" id="IPR015943">
    <property type="entry name" value="WD40/YVTN_repeat-like_dom_sf"/>
</dbReference>
<evidence type="ECO:0000259" key="2">
    <source>
        <dbReference type="SMART" id="SM00128"/>
    </source>
</evidence>
<feature type="region of interest" description="Disordered" evidence="1">
    <location>
        <begin position="28"/>
        <end position="387"/>
    </location>
</feature>
<dbReference type="SUPFAM" id="SSF50978">
    <property type="entry name" value="WD40 repeat-like"/>
    <property type="match status" value="1"/>
</dbReference>
<dbReference type="RefSeq" id="XP_043035113.1">
    <property type="nucleotide sequence ID" value="XM_043189162.1"/>
</dbReference>
<feature type="compositionally biased region" description="Basic residues" evidence="1">
    <location>
        <begin position="187"/>
        <end position="198"/>
    </location>
</feature>
<dbReference type="Gene3D" id="3.60.10.10">
    <property type="entry name" value="Endonuclease/exonuclease/phosphatase"/>
    <property type="match status" value="1"/>
</dbReference>
<dbReference type="AlphaFoldDB" id="A0A9P7VIE2"/>
<sequence length="1126" mass="124761">MQNDEIETMPQPAVKNLRSKFEQLAVATSATAQNGIRRSPSRNGNSSLLEPGSPRQRTTSGSYTHEVQDEIQHLRASSSSSDLRKRPPPPPPSRGLMINTPSPNPSPLLRPVPIPSLPIPSLAPANNVVNAGHPRTPSISLVDADKHAEGESDGTPAVTSISSLRSKFSNIDSKGHFSRASESHIVPHPKPHVPYKIRSHPDPPFTSNEDPLIDLSPRSSSSSLSSPDSELSQHSAPLPKANRHPPPPRPPPRHRASALPYTPTAETPPPLPSRPNAAISPVGIDCNPPTLPPRLPNRARVTPPPPTVQSDLAPNPQSNTERRVLGASRLLPPPTRTIALGDKLPPARRAVPSDSSDDDSDDEDLKGTGVDMLPDSSQSSRRPPFMHDVHEGYKIHTKITVELYTGHVRMSGTRVVIGHSHKIRLYDLAVTDTPLWVLDSKEVGVKGVTITSVEFRSAKERHNKGRYAWVGTKEGHIFEVDIKSGQFSGVKLSAHLYGVAHFFRHGHSMVSVDEAGKVLVFTPDSEDEDIRLSHTQPRVVRITEKVDFAKLLGGMLWTASRSDKAGAKTPAKTPIIRIYDIFSPGCVGRTVLPSEHVGPVTCAAVLPSDPERAYVGHQGGYITIWALNTEDRYPKCVEVMKISTSDILCLEGVNDRLWAGGRGGTISAYDVVPRPWVATNCWNPNPGMPVMKLQVDPLGLECTGRLCVLSVSRDEALRLWDGLLSYDWIDHELMKHEQSYSQFRDLTVLLVSWNCDAAKPDSLTGDPANINFLHDVLTSVDSPDIISFGFQEVIDLESRRMAAKNVLLTGGGKKHEEGVLPGLSEKVTGAYKRWFDRLLLAVRLAMPPECPYTVVHTESLVGLFTCIFVKNAERVTLRDMAISTIKRGMGGRYGNKGGIVARFIIEDSSMCFINCHLGAGQNKVRTRNADIASILEEKTIFPMSPESVPFVGGGDGSAVRDHEMVFINGDMNYRIDQRRDAIVAAVRANEWESMLSHDQLLKEIKYNRGCRLRGFSEGPLTFPPTYKYDPRSNEYDSSEKRRSPAWCDRVLWRSRVPSRVEQLHYRRYEANVSDHRPVSSAFRMTVKSVRHEIRQKYKSEVQVRWVEEEQKRIAVLRVFYVSKQFV</sequence>
<evidence type="ECO:0000256" key="1">
    <source>
        <dbReference type="SAM" id="MobiDB-lite"/>
    </source>
</evidence>
<reference evidence="3" key="1">
    <citation type="submission" date="2020-11" db="EMBL/GenBank/DDBJ databases">
        <title>Adaptations for nitrogen fixation in a non-lichenized fungal sporocarp promotes dispersal by wood-feeding termites.</title>
        <authorList>
            <consortium name="DOE Joint Genome Institute"/>
            <person name="Koch R.A."/>
            <person name="Yoon G."/>
            <person name="Arayal U."/>
            <person name="Lail K."/>
            <person name="Amirebrahimi M."/>
            <person name="Labutti K."/>
            <person name="Lipzen A."/>
            <person name="Riley R."/>
            <person name="Barry K."/>
            <person name="Henrissat B."/>
            <person name="Grigoriev I.V."/>
            <person name="Herr J.R."/>
            <person name="Aime M.C."/>
        </authorList>
    </citation>
    <scope>NUCLEOTIDE SEQUENCE</scope>
    <source>
        <strain evidence="3">MCA 3950</strain>
    </source>
</reference>
<dbReference type="Pfam" id="PF22669">
    <property type="entry name" value="Exo_endo_phos2"/>
    <property type="match status" value="1"/>
</dbReference>
<feature type="compositionally biased region" description="Pro residues" evidence="1">
    <location>
        <begin position="102"/>
        <end position="118"/>
    </location>
</feature>
<dbReference type="Proteomes" id="UP000812287">
    <property type="component" value="Unassembled WGS sequence"/>
</dbReference>
<dbReference type="InterPro" id="IPR036322">
    <property type="entry name" value="WD40_repeat_dom_sf"/>
</dbReference>
<evidence type="ECO:0000313" key="3">
    <source>
        <dbReference type="EMBL" id="KAG7441613.1"/>
    </source>
</evidence>
<feature type="compositionally biased region" description="Basic and acidic residues" evidence="1">
    <location>
        <begin position="173"/>
        <end position="182"/>
    </location>
</feature>
<feature type="compositionally biased region" description="Polar residues" evidence="1">
    <location>
        <begin position="157"/>
        <end position="172"/>
    </location>
</feature>
<dbReference type="GeneID" id="66111459"/>
<dbReference type="InterPro" id="IPR046985">
    <property type="entry name" value="IP5"/>
</dbReference>
<dbReference type="PANTHER" id="PTHR11200">
    <property type="entry name" value="INOSITOL 5-PHOSPHATASE"/>
    <property type="match status" value="1"/>
</dbReference>
<dbReference type="InterPro" id="IPR036691">
    <property type="entry name" value="Endo/exonu/phosph_ase_sf"/>
</dbReference>
<proteinExistence type="predicted"/>
<feature type="compositionally biased region" description="Polar residues" evidence="1">
    <location>
        <begin position="55"/>
        <end position="65"/>
    </location>
</feature>
<dbReference type="PANTHER" id="PTHR11200:SF240">
    <property type="entry name" value="INOSITOL POLYPHOSPHATE 5-PHOSPHATASE C9G1.10C-RELATED"/>
    <property type="match status" value="1"/>
</dbReference>
<feature type="compositionally biased region" description="Polar residues" evidence="1">
    <location>
        <begin position="308"/>
        <end position="319"/>
    </location>
</feature>
<comment type="caution">
    <text evidence="3">The sequence shown here is derived from an EMBL/GenBank/DDBJ whole genome shotgun (WGS) entry which is preliminary data.</text>
</comment>
<accession>A0A9P7VIE2</accession>
<feature type="domain" description="Inositol polyphosphate-related phosphatase" evidence="2">
    <location>
        <begin position="744"/>
        <end position="1090"/>
    </location>
</feature>
<feature type="compositionally biased region" description="Polar residues" evidence="1">
    <location>
        <begin position="28"/>
        <end position="48"/>
    </location>
</feature>
<dbReference type="GO" id="GO:0046856">
    <property type="term" value="P:phosphatidylinositol dephosphorylation"/>
    <property type="evidence" value="ECO:0007669"/>
    <property type="project" value="InterPro"/>
</dbReference>
<dbReference type="OrthoDB" id="2248459at2759"/>
<dbReference type="GO" id="GO:0004439">
    <property type="term" value="F:phosphatidylinositol-4,5-bisphosphate 5-phosphatase activity"/>
    <property type="evidence" value="ECO:0007669"/>
    <property type="project" value="TreeGrafter"/>
</dbReference>
<organism evidence="3 4">
    <name type="scientific">Guyanagaster necrorhizus</name>
    <dbReference type="NCBI Taxonomy" id="856835"/>
    <lineage>
        <taxon>Eukaryota</taxon>
        <taxon>Fungi</taxon>
        <taxon>Dikarya</taxon>
        <taxon>Basidiomycota</taxon>
        <taxon>Agaricomycotina</taxon>
        <taxon>Agaricomycetes</taxon>
        <taxon>Agaricomycetidae</taxon>
        <taxon>Agaricales</taxon>
        <taxon>Marasmiineae</taxon>
        <taxon>Physalacriaceae</taxon>
        <taxon>Guyanagaster</taxon>
    </lineage>
</organism>
<dbReference type="SMART" id="SM00128">
    <property type="entry name" value="IPPc"/>
    <property type="match status" value="1"/>
</dbReference>
<name>A0A9P7VIE2_9AGAR</name>
<gene>
    <name evidence="3" type="ORF">BT62DRAFT_974495</name>
</gene>
<dbReference type="InterPro" id="IPR000300">
    <property type="entry name" value="IPPc"/>
</dbReference>
<feature type="compositionally biased region" description="Acidic residues" evidence="1">
    <location>
        <begin position="355"/>
        <end position="364"/>
    </location>
</feature>
<protein>
    <submittedName>
        <fullName evidence="3">DNase I-like protein</fullName>
    </submittedName>
</protein>
<dbReference type="Gene3D" id="2.130.10.10">
    <property type="entry name" value="YVTN repeat-like/Quinoprotein amine dehydrogenase"/>
    <property type="match status" value="1"/>
</dbReference>